<dbReference type="EMBL" id="CP033932">
    <property type="protein sequence ID" value="AZB23300.1"/>
    <property type="molecule type" value="Genomic_DNA"/>
</dbReference>
<keyword evidence="1" id="KW-0812">Transmembrane</keyword>
<keyword evidence="1" id="KW-0472">Membrane</keyword>
<evidence type="ECO:0000313" key="2">
    <source>
        <dbReference type="EMBL" id="AZB23300.1"/>
    </source>
</evidence>
<protein>
    <submittedName>
        <fullName evidence="2">Uncharacterized protein</fullName>
    </submittedName>
</protein>
<reference evidence="3" key="1">
    <citation type="submission" date="2018-11" db="EMBL/GenBank/DDBJ databases">
        <title>Proposal to divide the Flavobacteriaceae and reorganize its genera based on Amino Acid Identity values calculated from whole genome sequences.</title>
        <authorList>
            <person name="Nicholson A.C."/>
            <person name="Gulvik C.A."/>
            <person name="Whitney A.M."/>
            <person name="Humrighouse B.W."/>
            <person name="Bell M."/>
            <person name="Holmes B."/>
            <person name="Steigerwalt A.G."/>
            <person name="Villarma A."/>
            <person name="Sheth M."/>
            <person name="Batra D."/>
            <person name="Pryor J."/>
            <person name="Bernardet J.-F."/>
            <person name="Hugo C."/>
            <person name="Kampfer P."/>
            <person name="Newman J."/>
            <person name="McQuiston J.R."/>
        </authorList>
    </citation>
    <scope>NUCLEOTIDE SEQUENCE [LARGE SCALE GENOMIC DNA]</scope>
    <source>
        <strain evidence="3">G0229</strain>
    </source>
</reference>
<sequence length="99" mass="12193">MQFIHILFGFFLNRFFFIICVFLGLHSGGLFFLLYYDYTHIDYTTYTVSLNIIFYSIYPYDYKVPQLRNFLFYKKKEIKIYLLYDYAHKINKKLDLFLG</sequence>
<dbReference type="AlphaFoldDB" id="A0A3G6TB84"/>
<name>A0A3G6TB84_9FLAO</name>
<evidence type="ECO:0000256" key="1">
    <source>
        <dbReference type="SAM" id="Phobius"/>
    </source>
</evidence>
<gene>
    <name evidence="2" type="ORF">EG339_01035</name>
</gene>
<keyword evidence="3" id="KW-1185">Reference proteome</keyword>
<dbReference type="KEGG" id="cben:EG339_01035"/>
<keyword evidence="1" id="KW-1133">Transmembrane helix</keyword>
<organism evidence="2 3">
    <name type="scientific">Chryseobacterium bernardetii</name>
    <dbReference type="NCBI Taxonomy" id="1241978"/>
    <lineage>
        <taxon>Bacteria</taxon>
        <taxon>Pseudomonadati</taxon>
        <taxon>Bacteroidota</taxon>
        <taxon>Flavobacteriia</taxon>
        <taxon>Flavobacteriales</taxon>
        <taxon>Weeksellaceae</taxon>
        <taxon>Chryseobacterium group</taxon>
        <taxon>Chryseobacterium</taxon>
    </lineage>
</organism>
<accession>A0A3G6TB84</accession>
<feature type="transmembrane region" description="Helical" evidence="1">
    <location>
        <begin position="12"/>
        <end position="35"/>
    </location>
</feature>
<dbReference type="Proteomes" id="UP000271193">
    <property type="component" value="Chromosome"/>
</dbReference>
<proteinExistence type="predicted"/>
<evidence type="ECO:0000313" key="3">
    <source>
        <dbReference type="Proteomes" id="UP000271193"/>
    </source>
</evidence>